<dbReference type="Proteomes" id="UP000729402">
    <property type="component" value="Unassembled WGS sequence"/>
</dbReference>
<gene>
    <name evidence="2" type="ORF">GUJ93_ZPchr0012g19765</name>
</gene>
<evidence type="ECO:0000313" key="2">
    <source>
        <dbReference type="EMBL" id="KAG8092304.1"/>
    </source>
</evidence>
<feature type="region of interest" description="Disordered" evidence="1">
    <location>
        <begin position="27"/>
        <end position="71"/>
    </location>
</feature>
<accession>A0A8J5WP98</accession>
<organism evidence="2 3">
    <name type="scientific">Zizania palustris</name>
    <name type="common">Northern wild rice</name>
    <dbReference type="NCBI Taxonomy" id="103762"/>
    <lineage>
        <taxon>Eukaryota</taxon>
        <taxon>Viridiplantae</taxon>
        <taxon>Streptophyta</taxon>
        <taxon>Embryophyta</taxon>
        <taxon>Tracheophyta</taxon>
        <taxon>Spermatophyta</taxon>
        <taxon>Magnoliopsida</taxon>
        <taxon>Liliopsida</taxon>
        <taxon>Poales</taxon>
        <taxon>Poaceae</taxon>
        <taxon>BOP clade</taxon>
        <taxon>Oryzoideae</taxon>
        <taxon>Oryzeae</taxon>
        <taxon>Zizaniinae</taxon>
        <taxon>Zizania</taxon>
    </lineage>
</organism>
<evidence type="ECO:0000256" key="1">
    <source>
        <dbReference type="SAM" id="MobiDB-lite"/>
    </source>
</evidence>
<proteinExistence type="predicted"/>
<evidence type="ECO:0000313" key="3">
    <source>
        <dbReference type="Proteomes" id="UP000729402"/>
    </source>
</evidence>
<name>A0A8J5WP98_ZIZPA</name>
<sequence>MELSLWAMGFMEQEFKAFPIISKVQGKNKTTPVEETVDHDRTSDQAPRFSPEKGPRLSTSGTTCCSISKES</sequence>
<dbReference type="AlphaFoldDB" id="A0A8J5WP98"/>
<keyword evidence="3" id="KW-1185">Reference proteome</keyword>
<feature type="compositionally biased region" description="Polar residues" evidence="1">
    <location>
        <begin position="57"/>
        <end position="71"/>
    </location>
</feature>
<reference evidence="2" key="2">
    <citation type="submission" date="2021-02" db="EMBL/GenBank/DDBJ databases">
        <authorList>
            <person name="Kimball J.A."/>
            <person name="Haas M.W."/>
            <person name="Macchietto M."/>
            <person name="Kono T."/>
            <person name="Duquette J."/>
            <person name="Shao M."/>
        </authorList>
    </citation>
    <scope>NUCLEOTIDE SEQUENCE</scope>
    <source>
        <tissue evidence="2">Fresh leaf tissue</tissue>
    </source>
</reference>
<dbReference type="EMBL" id="JAAALK010000080">
    <property type="protein sequence ID" value="KAG8092304.1"/>
    <property type="molecule type" value="Genomic_DNA"/>
</dbReference>
<reference evidence="2" key="1">
    <citation type="journal article" date="2021" name="bioRxiv">
        <title>Whole Genome Assembly and Annotation of Northern Wild Rice, Zizania palustris L., Supports a Whole Genome Duplication in the Zizania Genus.</title>
        <authorList>
            <person name="Haas M."/>
            <person name="Kono T."/>
            <person name="Macchietto M."/>
            <person name="Millas R."/>
            <person name="McGilp L."/>
            <person name="Shao M."/>
            <person name="Duquette J."/>
            <person name="Hirsch C.N."/>
            <person name="Kimball J."/>
        </authorList>
    </citation>
    <scope>NUCLEOTIDE SEQUENCE</scope>
    <source>
        <tissue evidence="2">Fresh leaf tissue</tissue>
    </source>
</reference>
<comment type="caution">
    <text evidence="2">The sequence shown here is derived from an EMBL/GenBank/DDBJ whole genome shotgun (WGS) entry which is preliminary data.</text>
</comment>
<protein>
    <submittedName>
        <fullName evidence="2">Uncharacterized protein</fullName>
    </submittedName>
</protein>